<keyword evidence="2" id="KW-1185">Reference proteome</keyword>
<dbReference type="AlphaFoldDB" id="A0A8J8MRI4"/>
<dbReference type="KEGG" id="fap:GR316_03595"/>
<sequence>MSLDDCARLVAAGDPDRFAAVMAAPPSARASLLPLYAFNLEVARAPWASAEPLIAEMRLQWWADIAEEIGQGGTRAHEVVAPLATLVQEAGLPVALLTDIVEARRADIYPEGPTAEEFDRYIDRTAGHLMWLAALSLGAEAGLEPKVRAHAHAQGVAALLQATAELRARGRIPLPSECDIPALARTARKRQARAGRVPRRIAPAVLPAWQAAALLRLAEKEPQRIEEGRLALPEFRKRGALLLRAFLG</sequence>
<reference evidence="1" key="1">
    <citation type="submission" date="2020-01" db="EMBL/GenBank/DDBJ databases">
        <authorList>
            <person name="Yang Y."/>
            <person name="Kwon Y.M."/>
        </authorList>
    </citation>
    <scope>NUCLEOTIDE SEQUENCE</scope>
    <source>
        <strain evidence="1">PG104</strain>
    </source>
</reference>
<dbReference type="Pfam" id="PF00494">
    <property type="entry name" value="SQS_PSY"/>
    <property type="match status" value="1"/>
</dbReference>
<dbReference type="Gene3D" id="1.10.600.10">
    <property type="entry name" value="Farnesyl Diphosphate Synthase"/>
    <property type="match status" value="1"/>
</dbReference>
<gene>
    <name evidence="1" type="ORF">GR316_03595</name>
</gene>
<evidence type="ECO:0000313" key="2">
    <source>
        <dbReference type="Proteomes" id="UP000679284"/>
    </source>
</evidence>
<protein>
    <submittedName>
        <fullName evidence="1">Squalene/phytoene synthase family protein</fullName>
    </submittedName>
</protein>
<dbReference type="EMBL" id="CP047289">
    <property type="protein sequence ID" value="QUS35432.1"/>
    <property type="molecule type" value="Genomic_DNA"/>
</dbReference>
<dbReference type="SUPFAM" id="SSF48576">
    <property type="entry name" value="Terpenoid synthases"/>
    <property type="match status" value="1"/>
</dbReference>
<proteinExistence type="predicted"/>
<accession>A0A8J8MRI4</accession>
<evidence type="ECO:0000313" key="1">
    <source>
        <dbReference type="EMBL" id="QUS35432.1"/>
    </source>
</evidence>
<dbReference type="InterPro" id="IPR002060">
    <property type="entry name" value="Squ/phyt_synthse"/>
</dbReference>
<name>A0A8J8MRI4_9RHOB</name>
<dbReference type="Proteomes" id="UP000679284">
    <property type="component" value="Chromosome"/>
</dbReference>
<organism evidence="1 2">
    <name type="scientific">Falsirhodobacter algicola</name>
    <dbReference type="NCBI Taxonomy" id="2692330"/>
    <lineage>
        <taxon>Bacteria</taxon>
        <taxon>Pseudomonadati</taxon>
        <taxon>Pseudomonadota</taxon>
        <taxon>Alphaproteobacteria</taxon>
        <taxon>Rhodobacterales</taxon>
        <taxon>Paracoccaceae</taxon>
        <taxon>Falsirhodobacter</taxon>
    </lineage>
</organism>
<dbReference type="RefSeq" id="WP_211784680.1">
    <property type="nucleotide sequence ID" value="NZ_CP047289.1"/>
</dbReference>
<dbReference type="InterPro" id="IPR008949">
    <property type="entry name" value="Isoprenoid_synthase_dom_sf"/>
</dbReference>